<proteinExistence type="predicted"/>
<keyword evidence="2" id="KW-1185">Reference proteome</keyword>
<dbReference type="Proteomes" id="UP001285244">
    <property type="component" value="Unassembled WGS sequence"/>
</dbReference>
<name>A0ABU4WLZ1_9FIRM</name>
<dbReference type="EMBL" id="JALBUS010000003">
    <property type="protein sequence ID" value="MDX8416803.1"/>
    <property type="molecule type" value="Genomic_DNA"/>
</dbReference>
<organism evidence="1 2">
    <name type="scientific">Absicoccus intestinalis</name>
    <dbReference type="NCBI Taxonomy" id="2926319"/>
    <lineage>
        <taxon>Bacteria</taxon>
        <taxon>Bacillati</taxon>
        <taxon>Bacillota</taxon>
        <taxon>Erysipelotrichia</taxon>
        <taxon>Erysipelotrichales</taxon>
        <taxon>Erysipelotrichaceae</taxon>
        <taxon>Absicoccus</taxon>
    </lineage>
</organism>
<dbReference type="RefSeq" id="WP_320325121.1">
    <property type="nucleotide sequence ID" value="NZ_JALBUS010000003.1"/>
</dbReference>
<comment type="caution">
    <text evidence="1">The sequence shown here is derived from an EMBL/GenBank/DDBJ whole genome shotgun (WGS) entry which is preliminary data.</text>
</comment>
<sequence>MKNIASGKKANIKAYYQQKAYEKIDQTVPEAYRQEAYEQANQEIDAAYQKAIDTYNLKDTSFTAQPVNVYANF</sequence>
<reference evidence="1 2" key="1">
    <citation type="submission" date="2022-03" db="EMBL/GenBank/DDBJ databases">
        <title>Novel taxa within the pig intestine.</title>
        <authorList>
            <person name="Wylensek D."/>
            <person name="Bishof K."/>
            <person name="Afrizal A."/>
            <person name="Clavel T."/>
        </authorList>
    </citation>
    <scope>NUCLEOTIDE SEQUENCE [LARGE SCALE GENOMIC DNA]</scope>
    <source>
        <strain evidence="1 2">Cla-KB-P134</strain>
    </source>
</reference>
<evidence type="ECO:0000313" key="1">
    <source>
        <dbReference type="EMBL" id="MDX8416803.1"/>
    </source>
</evidence>
<protein>
    <submittedName>
        <fullName evidence="1">Uncharacterized protein</fullName>
    </submittedName>
</protein>
<accession>A0ABU4WLZ1</accession>
<evidence type="ECO:0000313" key="2">
    <source>
        <dbReference type="Proteomes" id="UP001285244"/>
    </source>
</evidence>
<gene>
    <name evidence="1" type="ORF">MOZ64_02940</name>
</gene>